<sequence length="255" mass="27247">MPDVRGRGHGAAMTATRAIVRARSAWHGTRLAVLGPAGGPPVRRRALRALLLDLAAPLAAYYALRAAGAPDVVALALGAVPPAVSAVLTAVRERRAEPVALLVLAAVVLGLVATAITGDPRELLVRHAWLSLPFGLWLLVSLRAAQPFCFAATRMLLPHRAAVMDELWARDAAFRRAWRLITAVWGAAMLTDTALRVLMASTLPVPVVPALDTALTVTTVLALQVPTHLLLRRSGCWDLLFRPHAHRGADHGSRH</sequence>
<dbReference type="Proteomes" id="UP000315677">
    <property type="component" value="Unassembled WGS sequence"/>
</dbReference>
<feature type="transmembrane region" description="Helical" evidence="1">
    <location>
        <begin position="98"/>
        <end position="116"/>
    </location>
</feature>
<accession>A0A543E137</accession>
<dbReference type="EMBL" id="VFPA01000001">
    <property type="protein sequence ID" value="TQM15300.1"/>
    <property type="molecule type" value="Genomic_DNA"/>
</dbReference>
<evidence type="ECO:0000313" key="2">
    <source>
        <dbReference type="EMBL" id="TQM15300.1"/>
    </source>
</evidence>
<gene>
    <name evidence="2" type="ORF">FB558_2083</name>
</gene>
<name>A0A543E137_9PSEU</name>
<proteinExistence type="predicted"/>
<keyword evidence="1" id="KW-0472">Membrane</keyword>
<keyword evidence="1" id="KW-0812">Transmembrane</keyword>
<dbReference type="AlphaFoldDB" id="A0A543E137"/>
<organism evidence="2 3">
    <name type="scientific">Pseudonocardia kunmingensis</name>
    <dbReference type="NCBI Taxonomy" id="630975"/>
    <lineage>
        <taxon>Bacteria</taxon>
        <taxon>Bacillati</taxon>
        <taxon>Actinomycetota</taxon>
        <taxon>Actinomycetes</taxon>
        <taxon>Pseudonocardiales</taxon>
        <taxon>Pseudonocardiaceae</taxon>
        <taxon>Pseudonocardia</taxon>
    </lineage>
</organism>
<evidence type="ECO:0008006" key="4">
    <source>
        <dbReference type="Google" id="ProtNLM"/>
    </source>
</evidence>
<comment type="caution">
    <text evidence="2">The sequence shown here is derived from an EMBL/GenBank/DDBJ whole genome shotgun (WGS) entry which is preliminary data.</text>
</comment>
<evidence type="ECO:0000256" key="1">
    <source>
        <dbReference type="SAM" id="Phobius"/>
    </source>
</evidence>
<evidence type="ECO:0000313" key="3">
    <source>
        <dbReference type="Proteomes" id="UP000315677"/>
    </source>
</evidence>
<keyword evidence="1" id="KW-1133">Transmembrane helix</keyword>
<keyword evidence="3" id="KW-1185">Reference proteome</keyword>
<protein>
    <recommendedName>
        <fullName evidence="4">Intracellular septation protein A</fullName>
    </recommendedName>
</protein>
<dbReference type="NCBIfam" id="NF041646">
    <property type="entry name" value="VC0807_fam"/>
    <property type="match status" value="1"/>
</dbReference>
<reference evidence="2 3" key="1">
    <citation type="submission" date="2019-06" db="EMBL/GenBank/DDBJ databases">
        <title>Sequencing the genomes of 1000 actinobacteria strains.</title>
        <authorList>
            <person name="Klenk H.-P."/>
        </authorList>
    </citation>
    <scope>NUCLEOTIDE SEQUENCE [LARGE SCALE GENOMIC DNA]</scope>
    <source>
        <strain evidence="2 3">DSM 45301</strain>
    </source>
</reference>